<dbReference type="AlphaFoldDB" id="A0A0A9DAR5"/>
<evidence type="ECO:0000313" key="1">
    <source>
        <dbReference type="EMBL" id="JAD80847.1"/>
    </source>
</evidence>
<protein>
    <submittedName>
        <fullName evidence="1">Uncharacterized protein</fullName>
    </submittedName>
</protein>
<name>A0A0A9DAR5_ARUDO</name>
<accession>A0A0A9DAR5</accession>
<dbReference type="PANTHER" id="PTHR47482:SF5">
    <property type="entry name" value="FAR1 DOMAIN-CONTAINING PROTEIN"/>
    <property type="match status" value="1"/>
</dbReference>
<sequence length="132" mass="15253">MCFPLDNVCEYLMVLSLKYFCSKKYPKDLPKVRPTREMGAIEKALHNAPSRETKYIFEPTPGTTFDSVAEAQELYNLYSWEVGFGTKKGDKHASSMQELHCQCKGEDPRIQYVTKKRRCPAMIRLHRTIDLG</sequence>
<reference evidence="1" key="2">
    <citation type="journal article" date="2015" name="Data Brief">
        <title>Shoot transcriptome of the giant reed, Arundo donax.</title>
        <authorList>
            <person name="Barrero R.A."/>
            <person name="Guerrero F.D."/>
            <person name="Moolhuijzen P."/>
            <person name="Goolsby J.A."/>
            <person name="Tidwell J."/>
            <person name="Bellgard S.E."/>
            <person name="Bellgard M.I."/>
        </authorList>
    </citation>
    <scope>NUCLEOTIDE SEQUENCE</scope>
    <source>
        <tissue evidence="1">Shoot tissue taken approximately 20 cm above the soil surface</tissue>
    </source>
</reference>
<dbReference type="PANTHER" id="PTHR47482">
    <property type="entry name" value="OS11G0632001 PROTEIN"/>
    <property type="match status" value="1"/>
</dbReference>
<proteinExistence type="predicted"/>
<organism evidence="1">
    <name type="scientific">Arundo donax</name>
    <name type="common">Giant reed</name>
    <name type="synonym">Donax arundinaceus</name>
    <dbReference type="NCBI Taxonomy" id="35708"/>
    <lineage>
        <taxon>Eukaryota</taxon>
        <taxon>Viridiplantae</taxon>
        <taxon>Streptophyta</taxon>
        <taxon>Embryophyta</taxon>
        <taxon>Tracheophyta</taxon>
        <taxon>Spermatophyta</taxon>
        <taxon>Magnoliopsida</taxon>
        <taxon>Liliopsida</taxon>
        <taxon>Poales</taxon>
        <taxon>Poaceae</taxon>
        <taxon>PACMAD clade</taxon>
        <taxon>Arundinoideae</taxon>
        <taxon>Arundineae</taxon>
        <taxon>Arundo</taxon>
    </lineage>
</organism>
<dbReference type="EMBL" id="GBRH01217048">
    <property type="protein sequence ID" value="JAD80847.1"/>
    <property type="molecule type" value="Transcribed_RNA"/>
</dbReference>
<reference evidence="1" key="1">
    <citation type="submission" date="2014-09" db="EMBL/GenBank/DDBJ databases">
        <authorList>
            <person name="Magalhaes I.L.F."/>
            <person name="Oliveira U."/>
            <person name="Santos F.R."/>
            <person name="Vidigal T.H.D.A."/>
            <person name="Brescovit A.D."/>
            <person name="Santos A.J."/>
        </authorList>
    </citation>
    <scope>NUCLEOTIDE SEQUENCE</scope>
    <source>
        <tissue evidence="1">Shoot tissue taken approximately 20 cm above the soil surface</tissue>
    </source>
</reference>